<dbReference type="EMBL" id="CM032187">
    <property type="protein sequence ID" value="KAG7089990.1"/>
    <property type="molecule type" value="Genomic_DNA"/>
</dbReference>
<sequence>MAALNLRETYRQKYLLYMAVRNLTKNHLTPFQLCELIMDLTVLNTIKNTCYLNPRTNVPKAGQLFTLMAEYRSDTSHHHHFVHLLRVSPVVFDVIVALIHDHPVFHNDSQHPQAPVEQ</sequence>
<accession>A0A9P7UQE6</accession>
<dbReference type="RefSeq" id="XP_043006460.1">
    <property type="nucleotide sequence ID" value="XM_043156672.1"/>
</dbReference>
<reference evidence="1" key="1">
    <citation type="journal article" date="2021" name="Genome Biol. Evol.">
        <title>The assembled and annotated genome of the fairy-ring fungus Marasmius oreades.</title>
        <authorList>
            <person name="Hiltunen M."/>
            <person name="Ament-Velasquez S.L."/>
            <person name="Johannesson H."/>
        </authorList>
    </citation>
    <scope>NUCLEOTIDE SEQUENCE</scope>
    <source>
        <strain evidence="1">03SP1</strain>
    </source>
</reference>
<keyword evidence="2" id="KW-1185">Reference proteome</keyword>
<gene>
    <name evidence="1" type="ORF">E1B28_011612</name>
</gene>
<evidence type="ECO:0000313" key="2">
    <source>
        <dbReference type="Proteomes" id="UP001049176"/>
    </source>
</evidence>
<protein>
    <submittedName>
        <fullName evidence="1">Uncharacterized protein</fullName>
    </submittedName>
</protein>
<dbReference type="AlphaFoldDB" id="A0A9P7UQE6"/>
<name>A0A9P7UQE6_9AGAR</name>
<dbReference type="Proteomes" id="UP001049176">
    <property type="component" value="Chromosome 7"/>
</dbReference>
<dbReference type="GeneID" id="66080687"/>
<organism evidence="1 2">
    <name type="scientific">Marasmius oreades</name>
    <name type="common">fairy-ring Marasmius</name>
    <dbReference type="NCBI Taxonomy" id="181124"/>
    <lineage>
        <taxon>Eukaryota</taxon>
        <taxon>Fungi</taxon>
        <taxon>Dikarya</taxon>
        <taxon>Basidiomycota</taxon>
        <taxon>Agaricomycotina</taxon>
        <taxon>Agaricomycetes</taxon>
        <taxon>Agaricomycetidae</taxon>
        <taxon>Agaricales</taxon>
        <taxon>Marasmiineae</taxon>
        <taxon>Marasmiaceae</taxon>
        <taxon>Marasmius</taxon>
    </lineage>
</organism>
<dbReference type="OrthoDB" id="2408877at2759"/>
<proteinExistence type="predicted"/>
<comment type="caution">
    <text evidence="1">The sequence shown here is derived from an EMBL/GenBank/DDBJ whole genome shotgun (WGS) entry which is preliminary data.</text>
</comment>
<evidence type="ECO:0000313" key="1">
    <source>
        <dbReference type="EMBL" id="KAG7089990.1"/>
    </source>
</evidence>
<dbReference type="KEGG" id="more:E1B28_011612"/>